<keyword evidence="1" id="KW-0472">Membrane</keyword>
<accession>A0A239EFS5</accession>
<sequence length="503" mass="52780">MNGILDSALEGLRLVFAWPNLIYPIAGTLLSMVFAFLPGLNGVTLMAIAITMTLSWDPVQIVLIFGAFVGGATFMGSITSILFNVPGSAPNAATLIDGHPMAEAGNARTAIACAAASSALGSTFGVLVLLALLPFMRPLILSFGPPEFLLLAIWGLSMVSMLSGGLSAKGIAMTGLGLLLAFIGASPLSASDRFTLGTDYLVDGLPIIPVLLGLFAISEAIHLSQSDRSTISGRLRSEDLSGSVCEGCLAPLRHGWLTLRCSAIGTIVGIVPGIGGTVASYVAYGHAVQSAQDKERFGKGDIRGVIAPEAASDAKDGGSLFPVLAFGIPGSEGTVLLLTALMVHGIVPGRALLDDQLPLVFALVWSLFFSNWLTSILGVAISGQLARITLIQTRFLVPLILALVAVAAMVNRARAEDLILAAFFGLFGYALKVYRWPRVPLVIALVLGGMFETNLHLTLRLFSLGRIDLLDRPVALCLLLLLVATFAAPLVGRRRLLSIARVK</sequence>
<feature type="transmembrane region" description="Helical" evidence="1">
    <location>
        <begin position="21"/>
        <end position="49"/>
    </location>
</feature>
<dbReference type="Proteomes" id="UP000198426">
    <property type="component" value="Unassembled WGS sequence"/>
</dbReference>
<feature type="transmembrane region" description="Helical" evidence="1">
    <location>
        <begin position="61"/>
        <end position="83"/>
    </location>
</feature>
<evidence type="ECO:0000313" key="3">
    <source>
        <dbReference type="EMBL" id="SNS43477.1"/>
    </source>
</evidence>
<reference evidence="3 4" key="1">
    <citation type="submission" date="2017-06" db="EMBL/GenBank/DDBJ databases">
        <authorList>
            <person name="Kim H.J."/>
            <person name="Triplett B.A."/>
        </authorList>
    </citation>
    <scope>NUCLEOTIDE SEQUENCE [LARGE SCALE GENOMIC DNA]</scope>
    <source>
        <strain evidence="3 4">DSM 29339</strain>
    </source>
</reference>
<protein>
    <submittedName>
        <fullName evidence="3">TctA family transporter</fullName>
    </submittedName>
</protein>
<keyword evidence="1" id="KW-0812">Transmembrane</keyword>
<gene>
    <name evidence="3" type="ORF">SAMN05421757_102129</name>
</gene>
<feature type="transmembrane region" description="Helical" evidence="1">
    <location>
        <begin position="109"/>
        <end position="136"/>
    </location>
</feature>
<feature type="transmembrane region" description="Helical" evidence="1">
    <location>
        <begin position="395"/>
        <end position="412"/>
    </location>
</feature>
<feature type="transmembrane region" description="Helical" evidence="1">
    <location>
        <begin position="359"/>
        <end position="383"/>
    </location>
</feature>
<feature type="transmembrane region" description="Helical" evidence="1">
    <location>
        <begin position="441"/>
        <end position="461"/>
    </location>
</feature>
<feature type="transmembrane region" description="Helical" evidence="1">
    <location>
        <begin position="148"/>
        <end position="165"/>
    </location>
</feature>
<feature type="transmembrane region" description="Helical" evidence="1">
    <location>
        <begin position="473"/>
        <end position="491"/>
    </location>
</feature>
<feature type="transmembrane region" description="Helical" evidence="1">
    <location>
        <begin position="263"/>
        <end position="284"/>
    </location>
</feature>
<keyword evidence="4" id="KW-1185">Reference proteome</keyword>
<dbReference type="EMBL" id="FZOY01000002">
    <property type="protein sequence ID" value="SNS43477.1"/>
    <property type="molecule type" value="Genomic_DNA"/>
</dbReference>
<feature type="domain" description="DUF112" evidence="2">
    <location>
        <begin position="21"/>
        <end position="443"/>
    </location>
</feature>
<evidence type="ECO:0000313" key="4">
    <source>
        <dbReference type="Proteomes" id="UP000198426"/>
    </source>
</evidence>
<evidence type="ECO:0000259" key="2">
    <source>
        <dbReference type="Pfam" id="PF01970"/>
    </source>
</evidence>
<dbReference type="OrthoDB" id="9791872at2"/>
<feature type="transmembrane region" description="Helical" evidence="1">
    <location>
        <begin position="418"/>
        <end position="434"/>
    </location>
</feature>
<proteinExistence type="predicted"/>
<dbReference type="Pfam" id="PF01970">
    <property type="entry name" value="TctA"/>
    <property type="match status" value="1"/>
</dbReference>
<dbReference type="AlphaFoldDB" id="A0A239EFS5"/>
<dbReference type="RefSeq" id="WP_089231844.1">
    <property type="nucleotide sequence ID" value="NZ_FZOY01000002.1"/>
</dbReference>
<feature type="transmembrane region" description="Helical" evidence="1">
    <location>
        <begin position="171"/>
        <end position="188"/>
    </location>
</feature>
<feature type="transmembrane region" description="Helical" evidence="1">
    <location>
        <begin position="200"/>
        <end position="218"/>
    </location>
</feature>
<feature type="transmembrane region" description="Helical" evidence="1">
    <location>
        <begin position="323"/>
        <end position="347"/>
    </location>
</feature>
<organism evidence="3 4">
    <name type="scientific">Tropicimonas sediminicola</name>
    <dbReference type="NCBI Taxonomy" id="1031541"/>
    <lineage>
        <taxon>Bacteria</taxon>
        <taxon>Pseudomonadati</taxon>
        <taxon>Pseudomonadota</taxon>
        <taxon>Alphaproteobacteria</taxon>
        <taxon>Rhodobacterales</taxon>
        <taxon>Roseobacteraceae</taxon>
        <taxon>Tropicimonas</taxon>
    </lineage>
</organism>
<dbReference type="PANTHER" id="PTHR35342:SF5">
    <property type="entry name" value="TRICARBOXYLIC TRANSPORT PROTEIN"/>
    <property type="match status" value="1"/>
</dbReference>
<name>A0A239EFS5_9RHOB</name>
<evidence type="ECO:0000256" key="1">
    <source>
        <dbReference type="SAM" id="Phobius"/>
    </source>
</evidence>
<dbReference type="PANTHER" id="PTHR35342">
    <property type="entry name" value="TRICARBOXYLIC TRANSPORT PROTEIN"/>
    <property type="match status" value="1"/>
</dbReference>
<dbReference type="InterPro" id="IPR002823">
    <property type="entry name" value="DUF112_TM"/>
</dbReference>
<keyword evidence="1" id="KW-1133">Transmembrane helix</keyword>